<dbReference type="PROSITE" id="PS51257">
    <property type="entry name" value="PROKAR_LIPOPROTEIN"/>
    <property type="match status" value="1"/>
</dbReference>
<proteinExistence type="predicted"/>
<evidence type="ECO:0000259" key="2">
    <source>
        <dbReference type="PROSITE" id="PS51178"/>
    </source>
</evidence>
<sequence>MKKLFHFVIVIFIFSCIILLIMETILMPAYVRFGQTRYLIDVKDLPLEIALSRLHSEGFKGIVEDTVLTNLVTPNNIVDQFPLPDSRVKPGRTIRLKIAQPEKMVPVPNLLGQSQRSAEIMLHQLGLAIDTIYTEYNPVYPKGTVAWQSPKGNDLLKRGWGVHLTISKGMPPNFFQVPNLFGLSQEKAEFELEQAGLKLGKVSYEQNEDLIPFTVLDQSIKESTVLESPKKIDVTVSVLDINDIFNQMMNK</sequence>
<keyword evidence="1" id="KW-0472">Membrane</keyword>
<dbReference type="Pfam" id="PF03793">
    <property type="entry name" value="PASTA"/>
    <property type="match status" value="3"/>
</dbReference>
<keyword evidence="1" id="KW-1133">Transmembrane helix</keyword>
<feature type="domain" description="PASTA" evidence="2">
    <location>
        <begin position="100"/>
        <end position="168"/>
    </location>
</feature>
<dbReference type="EMBL" id="UINC01003542">
    <property type="protein sequence ID" value="SVA07243.1"/>
    <property type="molecule type" value="Genomic_DNA"/>
</dbReference>
<name>A0A381T0S3_9ZZZZ</name>
<dbReference type="PROSITE" id="PS51178">
    <property type="entry name" value="PASTA"/>
    <property type="match status" value="2"/>
</dbReference>
<reference evidence="3" key="1">
    <citation type="submission" date="2018-05" db="EMBL/GenBank/DDBJ databases">
        <authorList>
            <person name="Lanie J.A."/>
            <person name="Ng W.-L."/>
            <person name="Kazmierczak K.M."/>
            <person name="Andrzejewski T.M."/>
            <person name="Davidsen T.M."/>
            <person name="Wayne K.J."/>
            <person name="Tettelin H."/>
            <person name="Glass J.I."/>
            <person name="Rusch D."/>
            <person name="Podicherti R."/>
            <person name="Tsui H.-C.T."/>
            <person name="Winkler M.E."/>
        </authorList>
    </citation>
    <scope>NUCLEOTIDE SEQUENCE</scope>
</reference>
<dbReference type="Gene3D" id="3.30.10.20">
    <property type="match status" value="3"/>
</dbReference>
<dbReference type="CDD" id="cd06577">
    <property type="entry name" value="PASTA_pknB"/>
    <property type="match status" value="3"/>
</dbReference>
<keyword evidence="1" id="KW-0812">Transmembrane</keyword>
<evidence type="ECO:0000256" key="1">
    <source>
        <dbReference type="SAM" id="Phobius"/>
    </source>
</evidence>
<gene>
    <name evidence="3" type="ORF">METZ01_LOCUS60097</name>
</gene>
<feature type="transmembrane region" description="Helical" evidence="1">
    <location>
        <begin position="7"/>
        <end position="31"/>
    </location>
</feature>
<dbReference type="InterPro" id="IPR005543">
    <property type="entry name" value="PASTA_dom"/>
</dbReference>
<dbReference type="AlphaFoldDB" id="A0A381T0S3"/>
<organism evidence="3">
    <name type="scientific">marine metagenome</name>
    <dbReference type="NCBI Taxonomy" id="408172"/>
    <lineage>
        <taxon>unclassified sequences</taxon>
        <taxon>metagenomes</taxon>
        <taxon>ecological metagenomes</taxon>
    </lineage>
</organism>
<feature type="domain" description="PASTA" evidence="2">
    <location>
        <begin position="171"/>
        <end position="238"/>
    </location>
</feature>
<dbReference type="SMART" id="SM00740">
    <property type="entry name" value="PASTA"/>
    <property type="match status" value="3"/>
</dbReference>
<protein>
    <recommendedName>
        <fullName evidence="2">PASTA domain-containing protein</fullName>
    </recommendedName>
</protein>
<evidence type="ECO:0000313" key="3">
    <source>
        <dbReference type="EMBL" id="SVA07243.1"/>
    </source>
</evidence>
<accession>A0A381T0S3</accession>